<dbReference type="PANTHER" id="PTHR23324">
    <property type="entry name" value="SEC14 RELATED PROTEIN"/>
    <property type="match status" value="1"/>
</dbReference>
<dbReference type="InterPro" id="IPR001251">
    <property type="entry name" value="CRAL-TRIO_dom"/>
</dbReference>
<dbReference type="Gene3D" id="2.60.120.680">
    <property type="entry name" value="GOLD domain"/>
    <property type="match status" value="1"/>
</dbReference>
<organism evidence="2 3">
    <name type="scientific">Bugula neritina</name>
    <name type="common">Brown bryozoan</name>
    <name type="synonym">Sertularia neritina</name>
    <dbReference type="NCBI Taxonomy" id="10212"/>
    <lineage>
        <taxon>Eukaryota</taxon>
        <taxon>Metazoa</taxon>
        <taxon>Spiralia</taxon>
        <taxon>Lophotrochozoa</taxon>
        <taxon>Bryozoa</taxon>
        <taxon>Gymnolaemata</taxon>
        <taxon>Cheilostomatida</taxon>
        <taxon>Flustrina</taxon>
        <taxon>Buguloidea</taxon>
        <taxon>Bugulidae</taxon>
        <taxon>Bugula</taxon>
    </lineage>
</organism>
<dbReference type="SMART" id="SM00516">
    <property type="entry name" value="SEC14"/>
    <property type="match status" value="1"/>
</dbReference>
<dbReference type="EMBL" id="VXIV02000109">
    <property type="protein sequence ID" value="KAF6040710.1"/>
    <property type="molecule type" value="Genomic_DNA"/>
</dbReference>
<gene>
    <name evidence="2" type="ORF">EB796_000977</name>
</gene>
<reference evidence="2" key="1">
    <citation type="submission" date="2020-06" db="EMBL/GenBank/DDBJ databases">
        <title>Draft genome of Bugula neritina, a colonial animal packing powerful symbionts and potential medicines.</title>
        <authorList>
            <person name="Rayko M."/>
        </authorList>
    </citation>
    <scope>NUCLEOTIDE SEQUENCE [LARGE SCALE GENOMIC DNA]</scope>
    <source>
        <strain evidence="2">Kwan_BN1</strain>
    </source>
</reference>
<dbReference type="GO" id="GO:0005737">
    <property type="term" value="C:cytoplasm"/>
    <property type="evidence" value="ECO:0007669"/>
    <property type="project" value="TreeGrafter"/>
</dbReference>
<dbReference type="InterPro" id="IPR036865">
    <property type="entry name" value="CRAL-TRIO_dom_sf"/>
</dbReference>
<evidence type="ECO:0000313" key="3">
    <source>
        <dbReference type="Proteomes" id="UP000593567"/>
    </source>
</evidence>
<dbReference type="Gene3D" id="3.40.525.10">
    <property type="entry name" value="CRAL-TRIO lipid binding domain"/>
    <property type="match status" value="1"/>
</dbReference>
<keyword evidence="3" id="KW-1185">Reference proteome</keyword>
<accession>A0A7J7KR86</accession>
<comment type="caution">
    <text evidence="2">The sequence shown here is derived from an EMBL/GenBank/DDBJ whole genome shotgun (WGS) entry which is preliminary data.</text>
</comment>
<dbReference type="AlphaFoldDB" id="A0A7J7KR86"/>
<dbReference type="SUPFAM" id="SSF52087">
    <property type="entry name" value="CRAL/TRIO domain"/>
    <property type="match status" value="1"/>
</dbReference>
<dbReference type="Proteomes" id="UP000593567">
    <property type="component" value="Unassembled WGS sequence"/>
</dbReference>
<proteinExistence type="predicted"/>
<evidence type="ECO:0000259" key="1">
    <source>
        <dbReference type="PROSITE" id="PS50191"/>
    </source>
</evidence>
<evidence type="ECO:0000313" key="2">
    <source>
        <dbReference type="EMBL" id="KAF6040710.1"/>
    </source>
</evidence>
<name>A0A7J7KR86_BUGNE</name>
<dbReference type="PROSITE" id="PS50191">
    <property type="entry name" value="CRAL_TRIO"/>
    <property type="match status" value="1"/>
</dbReference>
<dbReference type="CDD" id="cd00170">
    <property type="entry name" value="SEC14"/>
    <property type="match status" value="1"/>
</dbReference>
<dbReference type="InterPro" id="IPR051064">
    <property type="entry name" value="SEC14/CRAL-TRIO_domain"/>
</dbReference>
<dbReference type="PANTHER" id="PTHR23324:SF83">
    <property type="entry name" value="SEC14-LIKE PROTEIN 2"/>
    <property type="match status" value="1"/>
</dbReference>
<sequence length="378" mass="43674">MIRAGWTSAYISRWVKDYSLADAKLYLKHSLRLRSSIEAWTLYQRYAPQEVLLKHGNIIECTGVDRANNPVFVCQFDKIDFDGLAKSCTGSQFMLHMVYLFEMAEHLSKEGGYSSTLVIDCTQFLNHMESKTMQGLGWFYASIVLLCRNYPCLFKNVYIVHGDRCKKRLERYYLPLFESRKGFHTQYLDGNDWQEILHSGVDKQYLPPSLYGTYNIHSGLNMLVPVPSHFHLKDLDKKERAALSTTIKVEDLYPDIQSYQQNVQTVGAKFYCEFMPDGLIDFELYYLPPNTRDLVNKTVLIFISGIDHYYFNFVDAAQPGTYNMAFTSSNAQNKPTVRFKAGIASTMEERLNHVYKIEEDDDGNVINSFNSRASFFLV</sequence>
<protein>
    <recommendedName>
        <fullName evidence="1">CRAL-TRIO domain-containing protein</fullName>
    </recommendedName>
</protein>
<feature type="domain" description="CRAL-TRIO" evidence="1">
    <location>
        <begin position="39"/>
        <end position="218"/>
    </location>
</feature>
<dbReference type="Pfam" id="PF00650">
    <property type="entry name" value="CRAL_TRIO"/>
    <property type="match status" value="1"/>
</dbReference>